<feature type="domain" description="Ribosomal protein eL8/eL30/eS12/Gadd45" evidence="1">
    <location>
        <begin position="6"/>
        <end position="80"/>
    </location>
</feature>
<keyword evidence="2" id="KW-0689">Ribosomal protein</keyword>
<accession>A0A1M6SK39</accession>
<dbReference type="RefSeq" id="WP_330390527.1">
    <property type="nucleotide sequence ID" value="NZ_FRAG01000063.1"/>
</dbReference>
<dbReference type="PRINTS" id="PR00884">
    <property type="entry name" value="RIBOSOMALHS6"/>
</dbReference>
<name>A0A1M6SK39_PARC5</name>
<keyword evidence="2" id="KW-0687">Ribonucleoprotein</keyword>
<dbReference type="InterPro" id="IPR004038">
    <property type="entry name" value="Ribosomal_eL8/eL30/eS12/Gad45"/>
</dbReference>
<sequence length="82" mass="9099">MHFMELKKKNKLKVGTKQSLRAINDGKAETLFIAKDCEQHVIRNVVEVAKEKNIQIVYVDSMKKLGEACGIDVGAATAVIIK</sequence>
<keyword evidence="3" id="KW-1185">Reference proteome</keyword>
<dbReference type="SUPFAM" id="SSF55315">
    <property type="entry name" value="L30e-like"/>
    <property type="match status" value="1"/>
</dbReference>
<dbReference type="GO" id="GO:0005840">
    <property type="term" value="C:ribosome"/>
    <property type="evidence" value="ECO:0007669"/>
    <property type="project" value="UniProtKB-KW"/>
</dbReference>
<dbReference type="Proteomes" id="UP000184465">
    <property type="component" value="Unassembled WGS sequence"/>
</dbReference>
<dbReference type="InterPro" id="IPR029064">
    <property type="entry name" value="Ribosomal_eL30-like_sf"/>
</dbReference>
<dbReference type="AlphaFoldDB" id="A0A1M6SK39"/>
<evidence type="ECO:0000313" key="2">
    <source>
        <dbReference type="EMBL" id="SHK44959.1"/>
    </source>
</evidence>
<evidence type="ECO:0000313" key="3">
    <source>
        <dbReference type="Proteomes" id="UP000184465"/>
    </source>
</evidence>
<dbReference type="EMBL" id="FRAG01000063">
    <property type="protein sequence ID" value="SHK44959.1"/>
    <property type="molecule type" value="Genomic_DNA"/>
</dbReference>
<dbReference type="Pfam" id="PF01248">
    <property type="entry name" value="Ribosomal_L7Ae"/>
    <property type="match status" value="1"/>
</dbReference>
<dbReference type="STRING" id="1121301.SAMN02745912_03334"/>
<gene>
    <name evidence="2" type="ORF">SAMN02745912_03334</name>
</gene>
<proteinExistence type="predicted"/>
<evidence type="ECO:0000259" key="1">
    <source>
        <dbReference type="Pfam" id="PF01248"/>
    </source>
</evidence>
<organism evidence="2 3">
    <name type="scientific">Paramaledivibacter caminithermalis (strain DSM 15212 / CIP 107654 / DViRD3)</name>
    <name type="common">Clostridium caminithermale</name>
    <dbReference type="NCBI Taxonomy" id="1121301"/>
    <lineage>
        <taxon>Bacteria</taxon>
        <taxon>Bacillati</taxon>
        <taxon>Bacillota</taxon>
        <taxon>Clostridia</taxon>
        <taxon>Peptostreptococcales</taxon>
        <taxon>Caminicellaceae</taxon>
        <taxon>Paramaledivibacter</taxon>
    </lineage>
</organism>
<protein>
    <submittedName>
        <fullName evidence="2">LSU ribosomal protein L7AE</fullName>
    </submittedName>
</protein>
<reference evidence="3" key="1">
    <citation type="submission" date="2016-11" db="EMBL/GenBank/DDBJ databases">
        <authorList>
            <person name="Varghese N."/>
            <person name="Submissions S."/>
        </authorList>
    </citation>
    <scope>NUCLEOTIDE SEQUENCE [LARGE SCALE GENOMIC DNA]</scope>
    <source>
        <strain evidence="3">DSM 15212 / CIP 107654 / DViRD3</strain>
    </source>
</reference>
<dbReference type="Gene3D" id="3.30.1330.30">
    <property type="match status" value="1"/>
</dbReference>